<feature type="compositionally biased region" description="Basic and acidic residues" evidence="1">
    <location>
        <begin position="787"/>
        <end position="802"/>
    </location>
</feature>
<feature type="compositionally biased region" description="Polar residues" evidence="1">
    <location>
        <begin position="810"/>
        <end position="819"/>
    </location>
</feature>
<dbReference type="PANTHER" id="PTHR11439:SF467">
    <property type="entry name" value="INTEGRASE CATALYTIC DOMAIN-CONTAINING PROTEIN"/>
    <property type="match status" value="1"/>
</dbReference>
<feature type="compositionally biased region" description="Basic residues" evidence="1">
    <location>
        <begin position="823"/>
        <end position="834"/>
    </location>
</feature>
<evidence type="ECO:0000313" key="3">
    <source>
        <dbReference type="EMBL" id="CAJ1957614.1"/>
    </source>
</evidence>
<dbReference type="InterPro" id="IPR012337">
    <property type="entry name" value="RNaseH-like_sf"/>
</dbReference>
<comment type="caution">
    <text evidence="3">The sequence shown here is derived from an EMBL/GenBank/DDBJ whole genome shotgun (WGS) entry which is preliminary data.</text>
</comment>
<feature type="compositionally biased region" description="Basic and acidic residues" evidence="1">
    <location>
        <begin position="737"/>
        <end position="752"/>
    </location>
</feature>
<feature type="compositionally biased region" description="Polar residues" evidence="1">
    <location>
        <begin position="625"/>
        <end position="646"/>
    </location>
</feature>
<keyword evidence="4" id="KW-1185">Reference proteome</keyword>
<evidence type="ECO:0000259" key="2">
    <source>
        <dbReference type="Pfam" id="PF07727"/>
    </source>
</evidence>
<dbReference type="SUPFAM" id="SSF56672">
    <property type="entry name" value="DNA/RNA polymerases"/>
    <property type="match status" value="1"/>
</dbReference>
<dbReference type="InterPro" id="IPR013103">
    <property type="entry name" value="RVT_2"/>
</dbReference>
<feature type="region of interest" description="Disordered" evidence="1">
    <location>
        <begin position="311"/>
        <end position="335"/>
    </location>
</feature>
<dbReference type="InterPro" id="IPR036397">
    <property type="entry name" value="RNaseH_sf"/>
</dbReference>
<dbReference type="InterPro" id="IPR043502">
    <property type="entry name" value="DNA/RNA_pol_sf"/>
</dbReference>
<protein>
    <recommendedName>
        <fullName evidence="2">Reverse transcriptase Ty1/copia-type domain-containing protein</fullName>
    </recommendedName>
</protein>
<gene>
    <name evidence="3" type="ORF">CYCCA115_LOCUS16798</name>
</gene>
<dbReference type="Proteomes" id="UP001295423">
    <property type="component" value="Unassembled WGS sequence"/>
</dbReference>
<dbReference type="GO" id="GO:0003676">
    <property type="term" value="F:nucleic acid binding"/>
    <property type="evidence" value="ECO:0007669"/>
    <property type="project" value="InterPro"/>
</dbReference>
<feature type="compositionally biased region" description="Basic residues" evidence="1">
    <location>
        <begin position="612"/>
        <end position="624"/>
    </location>
</feature>
<feature type="compositionally biased region" description="Polar residues" evidence="1">
    <location>
        <begin position="753"/>
        <end position="773"/>
    </location>
</feature>
<evidence type="ECO:0000256" key="1">
    <source>
        <dbReference type="SAM" id="MobiDB-lite"/>
    </source>
</evidence>
<sequence>MNTSLIFEHDSVPVGIDSCTSATVCGARPMFIGELEPVLGLKLEGATNTSIPIVGRGTLLLTFVDDAGQTHQHKVHNAYYAPRLKLTLLSPRQWSNQGPKKGRSADPVRTTVLRGDKVELHFEKDCIKTIDYDAQLQIPLLMTKPGYKSFSTHLCSQHLTAREARIRPTALTIGNVELPAGSVLRHQEDRELLNQEMDNKNYEKDPFDLRGETAPILADTIAGAFEEPALEDFNFESILSEDWDSTAPEARLPSLNETDKRTLMLRWHYRLGHMPFSHLKASAAAGLLDPRLATVQEHPFCPGCQFGKATRRPWRHRSKKKDGSRKKLRQAAHPGDVVSVDTAESRNVPGLVAQLRGRPTLMRYHYATTFVDHFSDLDYVHLHQRNDGDSILEAKLAFERYAGTFGVSVKHYHCDNGVFADTNFKTACRAARQTSSFCGVNAHHQNGKAEKRIRDIRDSARSMLLLAQHNWPAAITANLWGFAMIYASQIRNSTLREGEKRTALQKFANTDDRPDVKQFHTFGCPVYNLDPKLQSGNSLENKWCDRARIGIYLGLSREHAHSVSLVLNPDTGLTSPQFHVKHDERFETTKIPAMRNVGKWQGITRIHETVLKPKRARSNKRTKLSHTPVSEPIDTTQTPTPESNGENGAPVQESMGAHSIDRNGQDRLGQPERNGQDRLAHDRNGRDRLGQPERNGRDRLAHDRNGQDRLGQPERNGRDRLAHDRNGQDRLGQPERNGQDRLAHDRNGEDPMHTQQENEQLIQRETPASSQRETQSDPQRETQLFSQREDGSASQRETERVSFQHPALQGTVNSQTQAIQALKAHKSSSQKRKRGREEMEETETATSLEEHRREMQLTIRCYKTEIAREVHAEELVEQCMTSNPFAFAATLADEDTMYLNQAKKEPDWVQFHEAMVKEIQDHTEGKHWEVVPRSSMPEGHRAMRGVWSMKRKRRVGTGEVYKWKARLCIDGSSQEKGVNYWETYSPVVGWETIRSLLTLAILNGWTTRQIDFVLAFPQAEVECPMYMEIPKECYVDGSELNENNVLLLKKNLYGTKQASRVWFEFLKEGLEEIGFVQSSEDKAVFYKGETIFVVYVDDGILMGPNGREIDDVIGQLGHKYKLTDEGDLNEYLGIKMKRTKDGRELTQPALIQRILQTVGVSLNRGDRQEVKTPATKTLHKDEGGEKRRMNWDYRSVVGMLNWLARSTRPELIFAVSQVGRFMAFPKKSHEDAIMRICTYLRDTRDKGMIMKPDKNKGFEVYADADFAGGYNKHNAEDPATAKSRTCYHIMFNNCLVYSHSKLQTEIALSTTEAEYICLSQALRTVISLMRFFKELAKKIKSFKYKRPRFKCKAFEDNNGAIAIATTENLRPRTKHINIKYHHFKRYVRKGYVTIERIDTIDQLADIGTKPLLPHMFIPLRKALIGW</sequence>
<feature type="region of interest" description="Disordered" evidence="1">
    <location>
        <begin position="608"/>
        <end position="851"/>
    </location>
</feature>
<dbReference type="EMBL" id="CAKOGP040001947">
    <property type="protein sequence ID" value="CAJ1957614.1"/>
    <property type="molecule type" value="Genomic_DNA"/>
</dbReference>
<organism evidence="3 4">
    <name type="scientific">Cylindrotheca closterium</name>
    <dbReference type="NCBI Taxonomy" id="2856"/>
    <lineage>
        <taxon>Eukaryota</taxon>
        <taxon>Sar</taxon>
        <taxon>Stramenopiles</taxon>
        <taxon>Ochrophyta</taxon>
        <taxon>Bacillariophyta</taxon>
        <taxon>Bacillariophyceae</taxon>
        <taxon>Bacillariophycidae</taxon>
        <taxon>Bacillariales</taxon>
        <taxon>Bacillariaceae</taxon>
        <taxon>Cylindrotheca</taxon>
    </lineage>
</organism>
<accession>A0AAD2FYR8</accession>
<proteinExistence type="predicted"/>
<reference evidence="3" key="1">
    <citation type="submission" date="2023-08" db="EMBL/GenBank/DDBJ databases">
        <authorList>
            <person name="Audoor S."/>
            <person name="Bilcke G."/>
        </authorList>
    </citation>
    <scope>NUCLEOTIDE SEQUENCE</scope>
</reference>
<feature type="compositionally biased region" description="Basic residues" evidence="1">
    <location>
        <begin position="311"/>
        <end position="330"/>
    </location>
</feature>
<dbReference type="CDD" id="cd09272">
    <property type="entry name" value="RNase_HI_RT_Ty1"/>
    <property type="match status" value="1"/>
</dbReference>
<evidence type="ECO:0000313" key="4">
    <source>
        <dbReference type="Proteomes" id="UP001295423"/>
    </source>
</evidence>
<name>A0AAD2FYR8_9STRA</name>
<dbReference type="Pfam" id="PF07727">
    <property type="entry name" value="RVT_2"/>
    <property type="match status" value="1"/>
</dbReference>
<dbReference type="Gene3D" id="3.30.420.10">
    <property type="entry name" value="Ribonuclease H-like superfamily/Ribonuclease H"/>
    <property type="match status" value="1"/>
</dbReference>
<feature type="compositionally biased region" description="Basic and acidic residues" evidence="1">
    <location>
        <begin position="674"/>
        <end position="728"/>
    </location>
</feature>
<feature type="domain" description="Reverse transcriptase Ty1/copia-type" evidence="2">
    <location>
        <begin position="928"/>
        <end position="1162"/>
    </location>
</feature>
<dbReference type="SUPFAM" id="SSF53098">
    <property type="entry name" value="Ribonuclease H-like"/>
    <property type="match status" value="1"/>
</dbReference>
<dbReference type="PANTHER" id="PTHR11439">
    <property type="entry name" value="GAG-POL-RELATED RETROTRANSPOSON"/>
    <property type="match status" value="1"/>
</dbReference>